<dbReference type="PIRSF" id="PIRSF032285">
    <property type="entry name" value="UCP032285"/>
    <property type="match status" value="1"/>
</dbReference>
<gene>
    <name evidence="1" type="ORF">AXE80_12785</name>
</gene>
<reference evidence="1 2" key="1">
    <citation type="submission" date="2016-02" db="EMBL/GenBank/DDBJ databases">
        <authorList>
            <person name="Wen L."/>
            <person name="He K."/>
            <person name="Yang H."/>
        </authorList>
    </citation>
    <scope>NUCLEOTIDE SEQUENCE [LARGE SCALE GENOMIC DNA]</scope>
    <source>
        <strain evidence="1 2">CZ1127</strain>
    </source>
</reference>
<proteinExistence type="predicted"/>
<dbReference type="EMBL" id="CP014224">
    <property type="protein sequence ID" value="ANW97107.1"/>
    <property type="molecule type" value="Genomic_DNA"/>
</dbReference>
<dbReference type="InterPro" id="IPR038231">
    <property type="entry name" value="MepB-like_sf"/>
</dbReference>
<keyword evidence="2" id="KW-1185">Reference proteome</keyword>
<dbReference type="Gene3D" id="3.40.1350.140">
    <property type="entry name" value="MepB-like"/>
    <property type="match status" value="1"/>
</dbReference>
<protein>
    <submittedName>
        <fullName evidence="1">MepB family protein</fullName>
    </submittedName>
</protein>
<dbReference type="KEGG" id="wfu:AXE80_12785"/>
<accession>A0A1B1Y8L0</accession>
<dbReference type="Pfam" id="PF08877">
    <property type="entry name" value="MepB-like"/>
    <property type="match status" value="1"/>
</dbReference>
<evidence type="ECO:0000313" key="2">
    <source>
        <dbReference type="Proteomes" id="UP000092967"/>
    </source>
</evidence>
<dbReference type="RefSeq" id="WP_068827986.1">
    <property type="nucleotide sequence ID" value="NZ_CP014224.1"/>
</dbReference>
<dbReference type="OrthoDB" id="4954833at2"/>
<dbReference type="AlphaFoldDB" id="A0A1B1Y8L0"/>
<organism evidence="1 2">
    <name type="scientific">Wenyingzhuangia fucanilytica</name>
    <dbReference type="NCBI Taxonomy" id="1790137"/>
    <lineage>
        <taxon>Bacteria</taxon>
        <taxon>Pseudomonadati</taxon>
        <taxon>Bacteroidota</taxon>
        <taxon>Flavobacteriia</taxon>
        <taxon>Flavobacteriales</taxon>
        <taxon>Flavobacteriaceae</taxon>
        <taxon>Wenyingzhuangia</taxon>
    </lineage>
</organism>
<sequence length="161" mass="18777">MEVLLNEITLKSNDGVDLKPIDFVLEKESKEYKACRFLLNGKRIISRTSKITPKKKGQFVTFYKRNNSGVIEPFFENDSFDFFLVNAKLSNQLGVFVFPKSVLIHKGIISTKTKEGKRAFRVYSPWDVVDTKQALATQKWQFAYFYDLKNILDQNRFAKLF</sequence>
<dbReference type="Proteomes" id="UP000092967">
    <property type="component" value="Chromosome"/>
</dbReference>
<name>A0A1B1Y8L0_9FLAO</name>
<dbReference type="STRING" id="1790137.AXE80_12785"/>
<evidence type="ECO:0000313" key="1">
    <source>
        <dbReference type="EMBL" id="ANW97107.1"/>
    </source>
</evidence>
<dbReference type="InterPro" id="IPR011235">
    <property type="entry name" value="MepB-like"/>
</dbReference>